<dbReference type="Pfam" id="PF01636">
    <property type="entry name" value="APH"/>
    <property type="match status" value="1"/>
</dbReference>
<dbReference type="Gene3D" id="3.90.1200.10">
    <property type="match status" value="1"/>
</dbReference>
<dbReference type="PANTHER" id="PTHR21310">
    <property type="entry name" value="AMINOGLYCOSIDE PHOSPHOTRANSFERASE-RELATED-RELATED"/>
    <property type="match status" value="1"/>
</dbReference>
<protein>
    <submittedName>
        <fullName evidence="2">Aminoglycoside phosphotransferase (APT) family kinase protein</fullName>
    </submittedName>
</protein>
<dbReference type="InterPro" id="IPR051678">
    <property type="entry name" value="AGP_Transferase"/>
</dbReference>
<name>A0A7W5ZY49_9SPHN</name>
<dbReference type="EMBL" id="JACICY010000010">
    <property type="protein sequence ID" value="MBB3862165.1"/>
    <property type="molecule type" value="Genomic_DNA"/>
</dbReference>
<accession>A0A7W5ZY49</accession>
<evidence type="ECO:0000313" key="3">
    <source>
        <dbReference type="Proteomes" id="UP000562395"/>
    </source>
</evidence>
<gene>
    <name evidence="2" type="ORF">GGQ88_003463</name>
</gene>
<dbReference type="GO" id="GO:0016301">
    <property type="term" value="F:kinase activity"/>
    <property type="evidence" value="ECO:0007669"/>
    <property type="project" value="UniProtKB-KW"/>
</dbReference>
<keyword evidence="2" id="KW-0808">Transferase</keyword>
<feature type="domain" description="Aminoglycoside phosphotransferase" evidence="1">
    <location>
        <begin position="32"/>
        <end position="260"/>
    </location>
</feature>
<sequence>MAAQTELSINLAGIERWLVDNGILQGSGLNSLQQLAGGTQNIVLRFSNNGRDYVLRHPPAKPRPNSNKLLEREIRLLRALAGSAVPHPAVVGACLDQNVIGGVFYVMEAIDGFNPTVAMGTVAAASPDVRHRMGLDMVDGLVALANVDPIASGLADFGKLEGFLERQVIRWASELESYARFEGWSGPQALGDVGAVGQWLTDNLPPDMQPGIIHGDYHIGNCIFAEDGALNAIVDWEMATLGDPLVDLGRLLVSWPVGGEVKPQTMRVEPIDGFATRAELIARYAKGSGRDMRHLPWFEVLACYKLGLILEGTHARSQAGLADVATGERLHRSAIALLDEARAIIARG</sequence>
<dbReference type="InterPro" id="IPR011009">
    <property type="entry name" value="Kinase-like_dom_sf"/>
</dbReference>
<keyword evidence="3" id="KW-1185">Reference proteome</keyword>
<dbReference type="SUPFAM" id="SSF56112">
    <property type="entry name" value="Protein kinase-like (PK-like)"/>
    <property type="match status" value="1"/>
</dbReference>
<dbReference type="Gene3D" id="3.30.200.20">
    <property type="entry name" value="Phosphorylase Kinase, domain 1"/>
    <property type="match status" value="1"/>
</dbReference>
<dbReference type="InterPro" id="IPR002575">
    <property type="entry name" value="Aminoglycoside_PTrfase"/>
</dbReference>
<proteinExistence type="predicted"/>
<dbReference type="Proteomes" id="UP000562395">
    <property type="component" value="Unassembled WGS sequence"/>
</dbReference>
<keyword evidence="2" id="KW-0418">Kinase</keyword>
<organism evidence="2 3">
    <name type="scientific">Novosphingobium hassiacum</name>
    <dbReference type="NCBI Taxonomy" id="173676"/>
    <lineage>
        <taxon>Bacteria</taxon>
        <taxon>Pseudomonadati</taxon>
        <taxon>Pseudomonadota</taxon>
        <taxon>Alphaproteobacteria</taxon>
        <taxon>Sphingomonadales</taxon>
        <taxon>Sphingomonadaceae</taxon>
        <taxon>Novosphingobium</taxon>
    </lineage>
</organism>
<reference evidence="2 3" key="1">
    <citation type="submission" date="2020-08" db="EMBL/GenBank/DDBJ databases">
        <title>Genomic Encyclopedia of Type Strains, Phase IV (KMG-IV): sequencing the most valuable type-strain genomes for metagenomic binning, comparative biology and taxonomic classification.</title>
        <authorList>
            <person name="Goeker M."/>
        </authorList>
    </citation>
    <scope>NUCLEOTIDE SEQUENCE [LARGE SCALE GENOMIC DNA]</scope>
    <source>
        <strain evidence="2 3">DSM 14552</strain>
    </source>
</reference>
<evidence type="ECO:0000259" key="1">
    <source>
        <dbReference type="Pfam" id="PF01636"/>
    </source>
</evidence>
<evidence type="ECO:0000313" key="2">
    <source>
        <dbReference type="EMBL" id="MBB3862165.1"/>
    </source>
</evidence>
<comment type="caution">
    <text evidence="2">The sequence shown here is derived from an EMBL/GenBank/DDBJ whole genome shotgun (WGS) entry which is preliminary data.</text>
</comment>
<dbReference type="InterPro" id="IPR041726">
    <property type="entry name" value="ACAD10_11_N"/>
</dbReference>
<dbReference type="AlphaFoldDB" id="A0A7W5ZY49"/>
<dbReference type="CDD" id="cd05154">
    <property type="entry name" value="ACAD10_11_N-like"/>
    <property type="match status" value="1"/>
</dbReference>
<dbReference type="RefSeq" id="WP_246386208.1">
    <property type="nucleotide sequence ID" value="NZ_JACICY010000010.1"/>
</dbReference>
<dbReference type="PANTHER" id="PTHR21310:SF40">
    <property type="entry name" value="AMINOGLYCOSIDE PHOSPHOTRANSFERASE DOMAIN-CONTAINING PROTEIN-RELATED"/>
    <property type="match status" value="1"/>
</dbReference>